<evidence type="ECO:0000256" key="2">
    <source>
        <dbReference type="ARBA" id="ARBA00022490"/>
    </source>
</evidence>
<dbReference type="PROSITE" id="PS00675">
    <property type="entry name" value="SIGMA54_INTERACT_1"/>
    <property type="match status" value="1"/>
</dbReference>
<evidence type="ECO:0000256" key="11">
    <source>
        <dbReference type="PROSITE-ProRule" id="PRU00169"/>
    </source>
</evidence>
<dbReference type="PROSITE" id="PS50110">
    <property type="entry name" value="RESPONSE_REGULATORY"/>
    <property type="match status" value="1"/>
</dbReference>
<evidence type="ECO:0000256" key="7">
    <source>
        <dbReference type="ARBA" id="ARBA00023015"/>
    </source>
</evidence>
<keyword evidence="6" id="KW-0902">Two-component regulatory system</keyword>
<dbReference type="Pfam" id="PF00158">
    <property type="entry name" value="Sigma54_activat"/>
    <property type="match status" value="1"/>
</dbReference>
<dbReference type="GO" id="GO:0005737">
    <property type="term" value="C:cytoplasm"/>
    <property type="evidence" value="ECO:0007669"/>
    <property type="project" value="UniProtKB-SubCell"/>
</dbReference>
<keyword evidence="2" id="KW-0963">Cytoplasm</keyword>
<dbReference type="PROSITE" id="PS00688">
    <property type="entry name" value="SIGMA54_INTERACT_3"/>
    <property type="match status" value="1"/>
</dbReference>
<keyword evidence="10" id="KW-0804">Transcription</keyword>
<dbReference type="EMBL" id="JACRDE010000123">
    <property type="protein sequence ID" value="MBI5248661.1"/>
    <property type="molecule type" value="Genomic_DNA"/>
</dbReference>
<keyword evidence="7" id="KW-0805">Transcription regulation</keyword>
<reference evidence="14" key="1">
    <citation type="submission" date="2020-07" db="EMBL/GenBank/DDBJ databases">
        <title>Huge and variable diversity of episymbiotic CPR bacteria and DPANN archaea in groundwater ecosystems.</title>
        <authorList>
            <person name="He C.Y."/>
            <person name="Keren R."/>
            <person name="Whittaker M."/>
            <person name="Farag I.F."/>
            <person name="Doudna J."/>
            <person name="Cate J.H.D."/>
            <person name="Banfield J.F."/>
        </authorList>
    </citation>
    <scope>NUCLEOTIDE SEQUENCE</scope>
    <source>
        <strain evidence="14">NC_groundwater_1664_Pr3_B-0.1um_52_9</strain>
    </source>
</reference>
<dbReference type="InterPro" id="IPR011006">
    <property type="entry name" value="CheY-like_superfamily"/>
</dbReference>
<keyword evidence="4" id="KW-0547">Nucleotide-binding</keyword>
<comment type="subcellular location">
    <subcellularLocation>
        <location evidence="1">Cytoplasm</location>
    </subcellularLocation>
</comment>
<proteinExistence type="predicted"/>
<keyword evidence="9" id="KW-0010">Activator</keyword>
<dbReference type="PROSITE" id="PS50045">
    <property type="entry name" value="SIGMA54_INTERACT_4"/>
    <property type="match status" value="1"/>
</dbReference>
<feature type="domain" description="Sigma-54 factor interaction" evidence="12">
    <location>
        <begin position="146"/>
        <end position="375"/>
    </location>
</feature>
<dbReference type="InterPro" id="IPR003593">
    <property type="entry name" value="AAA+_ATPase"/>
</dbReference>
<evidence type="ECO:0000313" key="14">
    <source>
        <dbReference type="EMBL" id="MBI5248661.1"/>
    </source>
</evidence>
<dbReference type="InterPro" id="IPR001789">
    <property type="entry name" value="Sig_transdc_resp-reg_receiver"/>
</dbReference>
<dbReference type="InterPro" id="IPR009057">
    <property type="entry name" value="Homeodomain-like_sf"/>
</dbReference>
<dbReference type="Gene3D" id="3.40.50.2300">
    <property type="match status" value="1"/>
</dbReference>
<evidence type="ECO:0000313" key="15">
    <source>
        <dbReference type="Proteomes" id="UP000807825"/>
    </source>
</evidence>
<dbReference type="FunFam" id="3.40.50.2300:FF:000018">
    <property type="entry name" value="DNA-binding transcriptional regulator NtrC"/>
    <property type="match status" value="1"/>
</dbReference>
<organism evidence="14 15">
    <name type="scientific">Desulfomonile tiedjei</name>
    <dbReference type="NCBI Taxonomy" id="2358"/>
    <lineage>
        <taxon>Bacteria</taxon>
        <taxon>Pseudomonadati</taxon>
        <taxon>Thermodesulfobacteriota</taxon>
        <taxon>Desulfomonilia</taxon>
        <taxon>Desulfomonilales</taxon>
        <taxon>Desulfomonilaceae</taxon>
        <taxon>Desulfomonile</taxon>
    </lineage>
</organism>
<comment type="caution">
    <text evidence="14">The sequence shown here is derived from an EMBL/GenBank/DDBJ whole genome shotgun (WGS) entry which is preliminary data.</text>
</comment>
<evidence type="ECO:0000259" key="13">
    <source>
        <dbReference type="PROSITE" id="PS50110"/>
    </source>
</evidence>
<gene>
    <name evidence="14" type="ORF">HY912_04135</name>
</gene>
<keyword evidence="5" id="KW-0067">ATP-binding</keyword>
<feature type="domain" description="Response regulatory" evidence="13">
    <location>
        <begin position="6"/>
        <end position="120"/>
    </location>
</feature>
<dbReference type="InterPro" id="IPR025662">
    <property type="entry name" value="Sigma_54_int_dom_ATP-bd_1"/>
</dbReference>
<dbReference type="SUPFAM" id="SSF46689">
    <property type="entry name" value="Homeodomain-like"/>
    <property type="match status" value="1"/>
</dbReference>
<dbReference type="GO" id="GO:0005524">
    <property type="term" value="F:ATP binding"/>
    <property type="evidence" value="ECO:0007669"/>
    <property type="project" value="UniProtKB-KW"/>
</dbReference>
<name>A0A9D6UYC5_9BACT</name>
<dbReference type="PRINTS" id="PR01590">
    <property type="entry name" value="HTHFIS"/>
</dbReference>
<dbReference type="SUPFAM" id="SSF52540">
    <property type="entry name" value="P-loop containing nucleoside triphosphate hydrolases"/>
    <property type="match status" value="1"/>
</dbReference>
<evidence type="ECO:0000259" key="12">
    <source>
        <dbReference type="PROSITE" id="PS50045"/>
    </source>
</evidence>
<dbReference type="InterPro" id="IPR027417">
    <property type="entry name" value="P-loop_NTPase"/>
</dbReference>
<keyword evidence="8" id="KW-0238">DNA-binding</keyword>
<keyword evidence="3 11" id="KW-0597">Phosphoprotein</keyword>
<dbReference type="InterPro" id="IPR058031">
    <property type="entry name" value="AAA_lid_NorR"/>
</dbReference>
<sequence length="463" mass="51856">MSRKHRFMVVDDELIVRESLSAWLEQEGSVVSKAESGEEALKLMEQNFYDVLFVDIKMPGIGGFGLLQKVKELFPTTLVVIITAYGTVDHAVEALRLGANDFLVKPFDPEGLGLLVAKLLEHRRLVEETQYLRTEVTRYRGGLDEIIGSSPAMVELFETIREVAGSESSILILGETGTGKELIARAIHANSKRMGGPFVPINCGAIPESLIESEIFGYEKGSFTGAVRPKRGLIEVAEDGSLFLDEVGEITPKMQVDLLRVLQDKRFYRVGSVEPLRADFRLISATHQDLHKKIADGSFRQDFFYRINVISLRVPPLRERREDIPILAKHFVKRFAMETNRNVDSIDESAMKILVDYPWPGNVRELENVVERAVVTSRKRIITADAFAYLMPGVPCVPVTAAPRSLQDAEVAHIRSVLEESDWNISRAAKVLGVDRTTLHKKIRKHDLQPANPKNSDMTVPAK</sequence>
<dbReference type="InterPro" id="IPR002197">
    <property type="entry name" value="HTH_Fis"/>
</dbReference>
<dbReference type="InterPro" id="IPR025944">
    <property type="entry name" value="Sigma_54_int_dom_CS"/>
</dbReference>
<dbReference type="GO" id="GO:0043565">
    <property type="term" value="F:sequence-specific DNA binding"/>
    <property type="evidence" value="ECO:0007669"/>
    <property type="project" value="InterPro"/>
</dbReference>
<dbReference type="Gene3D" id="1.10.8.60">
    <property type="match status" value="1"/>
</dbReference>
<dbReference type="Gene3D" id="3.40.50.300">
    <property type="entry name" value="P-loop containing nucleotide triphosphate hydrolases"/>
    <property type="match status" value="1"/>
</dbReference>
<dbReference type="Pfam" id="PF02954">
    <property type="entry name" value="HTH_8"/>
    <property type="match status" value="1"/>
</dbReference>
<evidence type="ECO:0000256" key="10">
    <source>
        <dbReference type="ARBA" id="ARBA00023163"/>
    </source>
</evidence>
<dbReference type="GO" id="GO:0006355">
    <property type="term" value="P:regulation of DNA-templated transcription"/>
    <property type="evidence" value="ECO:0007669"/>
    <property type="project" value="InterPro"/>
</dbReference>
<dbReference type="Pfam" id="PF00072">
    <property type="entry name" value="Response_reg"/>
    <property type="match status" value="1"/>
</dbReference>
<dbReference type="PANTHER" id="PTHR32071">
    <property type="entry name" value="TRANSCRIPTIONAL REGULATORY PROTEIN"/>
    <property type="match status" value="1"/>
</dbReference>
<dbReference type="SMART" id="SM00448">
    <property type="entry name" value="REC"/>
    <property type="match status" value="1"/>
</dbReference>
<dbReference type="SUPFAM" id="SSF52172">
    <property type="entry name" value="CheY-like"/>
    <property type="match status" value="1"/>
</dbReference>
<accession>A0A9D6UYC5</accession>
<evidence type="ECO:0000256" key="6">
    <source>
        <dbReference type="ARBA" id="ARBA00023012"/>
    </source>
</evidence>
<dbReference type="AlphaFoldDB" id="A0A9D6UYC5"/>
<dbReference type="Pfam" id="PF25601">
    <property type="entry name" value="AAA_lid_14"/>
    <property type="match status" value="1"/>
</dbReference>
<evidence type="ECO:0000256" key="5">
    <source>
        <dbReference type="ARBA" id="ARBA00022840"/>
    </source>
</evidence>
<dbReference type="CDD" id="cd00009">
    <property type="entry name" value="AAA"/>
    <property type="match status" value="1"/>
</dbReference>
<dbReference type="GO" id="GO:0000160">
    <property type="term" value="P:phosphorelay signal transduction system"/>
    <property type="evidence" value="ECO:0007669"/>
    <property type="project" value="UniProtKB-KW"/>
</dbReference>
<feature type="modified residue" description="4-aspartylphosphate" evidence="11">
    <location>
        <position position="55"/>
    </location>
</feature>
<evidence type="ECO:0000256" key="4">
    <source>
        <dbReference type="ARBA" id="ARBA00022741"/>
    </source>
</evidence>
<dbReference type="Proteomes" id="UP000807825">
    <property type="component" value="Unassembled WGS sequence"/>
</dbReference>
<evidence type="ECO:0000256" key="3">
    <source>
        <dbReference type="ARBA" id="ARBA00022553"/>
    </source>
</evidence>
<dbReference type="Gene3D" id="1.10.10.60">
    <property type="entry name" value="Homeodomain-like"/>
    <property type="match status" value="1"/>
</dbReference>
<dbReference type="FunFam" id="3.40.50.300:FF:000006">
    <property type="entry name" value="DNA-binding transcriptional regulator NtrC"/>
    <property type="match status" value="1"/>
</dbReference>
<protein>
    <submittedName>
        <fullName evidence="14">Sigma-54-dependent Fis family transcriptional regulator</fullName>
    </submittedName>
</protein>
<dbReference type="InterPro" id="IPR002078">
    <property type="entry name" value="Sigma_54_int"/>
</dbReference>
<evidence type="ECO:0000256" key="1">
    <source>
        <dbReference type="ARBA" id="ARBA00004496"/>
    </source>
</evidence>
<dbReference type="SMART" id="SM00382">
    <property type="entry name" value="AAA"/>
    <property type="match status" value="1"/>
</dbReference>
<dbReference type="FunFam" id="1.10.8.60:FF:000014">
    <property type="entry name" value="DNA-binding transcriptional regulator NtrC"/>
    <property type="match status" value="1"/>
</dbReference>
<evidence type="ECO:0000256" key="8">
    <source>
        <dbReference type="ARBA" id="ARBA00023125"/>
    </source>
</evidence>
<evidence type="ECO:0000256" key="9">
    <source>
        <dbReference type="ARBA" id="ARBA00023159"/>
    </source>
</evidence>